<evidence type="ECO:0000313" key="3">
    <source>
        <dbReference type="Proteomes" id="UP000054266"/>
    </source>
</evidence>
<dbReference type="PANTHER" id="PTHR38886:SF1">
    <property type="entry name" value="NACHT-NTPASE AND P-LOOP NTPASES N-TERMINAL DOMAIN-CONTAINING PROTEIN"/>
    <property type="match status" value="1"/>
</dbReference>
<name>A0A0D2CH53_9EURO</name>
<feature type="region of interest" description="Disordered" evidence="1">
    <location>
        <begin position="58"/>
        <end position="77"/>
    </location>
</feature>
<dbReference type="Proteomes" id="UP000054266">
    <property type="component" value="Unassembled WGS sequence"/>
</dbReference>
<dbReference type="AlphaFoldDB" id="A0A0D2CH53"/>
<dbReference type="PANTHER" id="PTHR38886">
    <property type="entry name" value="SESA DOMAIN-CONTAINING PROTEIN"/>
    <property type="match status" value="1"/>
</dbReference>
<dbReference type="EMBL" id="KN846961">
    <property type="protein sequence ID" value="KIW64496.1"/>
    <property type="molecule type" value="Genomic_DNA"/>
</dbReference>
<proteinExistence type="predicted"/>
<evidence type="ECO:0008006" key="4">
    <source>
        <dbReference type="Google" id="ProtNLM"/>
    </source>
</evidence>
<gene>
    <name evidence="2" type="ORF">PV04_09425</name>
</gene>
<organism evidence="2 3">
    <name type="scientific">Phialophora macrospora</name>
    <dbReference type="NCBI Taxonomy" id="1851006"/>
    <lineage>
        <taxon>Eukaryota</taxon>
        <taxon>Fungi</taxon>
        <taxon>Dikarya</taxon>
        <taxon>Ascomycota</taxon>
        <taxon>Pezizomycotina</taxon>
        <taxon>Eurotiomycetes</taxon>
        <taxon>Chaetothyriomycetidae</taxon>
        <taxon>Chaetothyriales</taxon>
        <taxon>Herpotrichiellaceae</taxon>
        <taxon>Phialophora</taxon>
    </lineage>
</organism>
<accession>A0A0D2CH53</accession>
<protein>
    <recommendedName>
        <fullName evidence="4">Fungal N-terminal domain-containing protein</fullName>
    </recommendedName>
</protein>
<dbReference type="HOGENOM" id="CLU_032415_0_0_1"/>
<evidence type="ECO:0000256" key="1">
    <source>
        <dbReference type="SAM" id="MobiDB-lite"/>
    </source>
</evidence>
<keyword evidence="3" id="KW-1185">Reference proteome</keyword>
<dbReference type="STRING" id="5601.A0A0D2CH53"/>
<evidence type="ECO:0000313" key="2">
    <source>
        <dbReference type="EMBL" id="KIW64496.1"/>
    </source>
</evidence>
<reference evidence="2 3" key="1">
    <citation type="submission" date="2015-01" db="EMBL/GenBank/DDBJ databases">
        <title>The Genome Sequence of Capronia semiimmersa CBS27337.</title>
        <authorList>
            <consortium name="The Broad Institute Genomics Platform"/>
            <person name="Cuomo C."/>
            <person name="de Hoog S."/>
            <person name="Gorbushina A."/>
            <person name="Stielow B."/>
            <person name="Teixiera M."/>
            <person name="Abouelleil A."/>
            <person name="Chapman S.B."/>
            <person name="Priest M."/>
            <person name="Young S.K."/>
            <person name="Wortman J."/>
            <person name="Nusbaum C."/>
            <person name="Birren B."/>
        </authorList>
    </citation>
    <scope>NUCLEOTIDE SEQUENCE [LARGE SCALE GENOMIC DNA]</scope>
    <source>
        <strain evidence="2 3">CBS 27337</strain>
    </source>
</reference>
<sequence>MAAPVSFGDAYLMGKLAWRLGRAFTKGRKSAPAEFREVEHQLYSLSMALCALKDAPASSGVDGDPVPHRTQPRRMGSEQTITVMLQSCEEILKHLATIVEKYSCIVEQRDPQVSRFRRWSRHIRISWKKIAWTTQGGDLASLRSQLTIHTNSLNLVLGVAINSQTNRVEDQVEEIAVMMREIHDWFSTTLRATTTAAVHAPAESFQDTSLTQPAPLPLCVFELFAVSSGGESDHVICRHAALHPKWKINPSQAAPQPLFICQCRENAREAPDQAHLARVAAYALSGLSFPVRLTGKERSWMLYKVTDLSNNRLISLIIKNIPLGDIPEFEECFVQRISINRAAAMLGRGISTMLAYCPTLTTETRLLNLIGDPRTIRESIESITFSFGESSYERTSIETVQLLHYKAVSVDRLRGGSETLTFHNSPCEIYLDVAEIAVFYADKDSTSAGDVTRTSIEWNRKVELSINKNDATIKMKNVRCRSSNDGQEQSDARNFDVTFHLTTTEAATQFFRKLEEMRMELFVIDLRYPRKDERTVLTLQANQVQSEIVHISDADITIVQNTNTMRFRLIIVSRNGCSILSQELAEDFLSSVNASGTRPNFASPTFLVQMESTGKREVYRFDRGFAYLDFVSAQADRLFGLGLATIAGNLPFRPIES</sequence>